<keyword evidence="11 12" id="KW-0472">Membrane</keyword>
<reference evidence="14" key="1">
    <citation type="submission" date="2016-08" db="EMBL/GenBank/DDBJ databases">
        <title>Complete Genome Seqeunce of Paenibacillus sp. BIHB 4019 from tea rhizoplane.</title>
        <authorList>
            <person name="Thakur R."/>
            <person name="Swarnkar M.K."/>
            <person name="Gulati A."/>
        </authorList>
    </citation>
    <scope>NUCLEOTIDE SEQUENCE [LARGE SCALE GENOMIC DNA]</scope>
    <source>
        <strain evidence="14">BIHB4019</strain>
    </source>
</reference>
<evidence type="ECO:0000256" key="11">
    <source>
        <dbReference type="ARBA" id="ARBA00023136"/>
    </source>
</evidence>
<keyword evidence="7 14" id="KW-0418">Kinase</keyword>
<feature type="transmembrane region" description="Helical" evidence="12">
    <location>
        <begin position="284"/>
        <end position="306"/>
    </location>
</feature>
<keyword evidence="10" id="KW-0902">Two-component regulatory system</keyword>
<dbReference type="InterPro" id="IPR050640">
    <property type="entry name" value="Bact_2-comp_sensor_kinase"/>
</dbReference>
<organism evidence="14">
    <name type="scientific">Paenibacillus sp. BIHB 4019</name>
    <dbReference type="NCBI Taxonomy" id="1870819"/>
    <lineage>
        <taxon>Bacteria</taxon>
        <taxon>Bacillati</taxon>
        <taxon>Bacillota</taxon>
        <taxon>Bacilli</taxon>
        <taxon>Bacillales</taxon>
        <taxon>Paenibacillaceae</taxon>
        <taxon>Paenibacillus</taxon>
    </lineage>
</organism>
<feature type="transmembrane region" description="Helical" evidence="12">
    <location>
        <begin position="12"/>
        <end position="32"/>
    </location>
</feature>
<protein>
    <submittedName>
        <fullName evidence="14">Two-component sensor histidine kinase</fullName>
    </submittedName>
</protein>
<dbReference type="PANTHER" id="PTHR34220">
    <property type="entry name" value="SENSOR HISTIDINE KINASE YPDA"/>
    <property type="match status" value="1"/>
</dbReference>
<keyword evidence="3" id="KW-0597">Phosphoprotein</keyword>
<dbReference type="GO" id="GO:0000155">
    <property type="term" value="F:phosphorelay sensor kinase activity"/>
    <property type="evidence" value="ECO:0007669"/>
    <property type="project" value="InterPro"/>
</dbReference>
<dbReference type="Pfam" id="PF02518">
    <property type="entry name" value="HATPase_c"/>
    <property type="match status" value="1"/>
</dbReference>
<evidence type="ECO:0000256" key="8">
    <source>
        <dbReference type="ARBA" id="ARBA00022840"/>
    </source>
</evidence>
<feature type="domain" description="HAMP" evidence="13">
    <location>
        <begin position="309"/>
        <end position="364"/>
    </location>
</feature>
<evidence type="ECO:0000256" key="5">
    <source>
        <dbReference type="ARBA" id="ARBA00022692"/>
    </source>
</evidence>
<dbReference type="Pfam" id="PF06580">
    <property type="entry name" value="His_kinase"/>
    <property type="match status" value="1"/>
</dbReference>
<proteinExistence type="predicted"/>
<dbReference type="PANTHER" id="PTHR34220:SF11">
    <property type="entry name" value="SENSOR PROTEIN KINASE HPTS"/>
    <property type="match status" value="1"/>
</dbReference>
<dbReference type="InterPro" id="IPR036890">
    <property type="entry name" value="HATPase_C_sf"/>
</dbReference>
<name>A0A1B2DJB3_9BACL</name>
<keyword evidence="9 12" id="KW-1133">Transmembrane helix</keyword>
<dbReference type="SUPFAM" id="SSF55874">
    <property type="entry name" value="ATPase domain of HSP90 chaperone/DNA topoisomerase II/histidine kinase"/>
    <property type="match status" value="1"/>
</dbReference>
<gene>
    <name evidence="14" type="ORF">BBD42_15975</name>
</gene>
<evidence type="ECO:0000256" key="3">
    <source>
        <dbReference type="ARBA" id="ARBA00022553"/>
    </source>
</evidence>
<dbReference type="InterPro" id="IPR003594">
    <property type="entry name" value="HATPase_dom"/>
</dbReference>
<keyword evidence="4" id="KW-0808">Transferase</keyword>
<evidence type="ECO:0000256" key="6">
    <source>
        <dbReference type="ARBA" id="ARBA00022741"/>
    </source>
</evidence>
<evidence type="ECO:0000256" key="4">
    <source>
        <dbReference type="ARBA" id="ARBA00022679"/>
    </source>
</evidence>
<dbReference type="AlphaFoldDB" id="A0A1B2DJB3"/>
<sequence>MRFGQSIKTKLIIGFMGVMLPIVVYMLINNMYAKTIVREKVSETYRNTLDIFGGQMDHNLEEINEYLYQMSVLDSDVGLLTSFPMDSDWYMLTKVQIDSKLNRDVGVYSLLDSIFVYHEHDIIFGTDNAVYEDARQIIKQNMVQMTKGGQALLNDPETWEVKYDERIPGHYFLINFIEVRDGLYVGGIIRVMDLERLLAIQWSDGDIGNNGIYLREGDQSAQALTEQAPRLLNGQLAPRAESPNSVVDPDTKQSYLVLNRNSSLANISYRVLVPEQTLLKSLIFFQNAALLAPFGFLLLLGIYLLFMRNMLFKPLRELMLGMKKIAIGQLDVRLAAKQSGQSLEFAFLGNTFNKMAEQITTLKIDVYEEQLRVKQGELRQLQAQINPHFYMNSLNIVYNLAALGDTESVKKMSLHLADYFRFIMRSNRDMIMLSEELDHIDNYITIQKMRFPDKLQFTYDVPEFVRNYKVAALTVQPFVENAIIHGFKNRRKPFIIHIGVEAQKDGGFYLTITDNGTGFSEPMLDKLQRKIPLIEGETSRLGIMNVIHRLQLIYGERAAITFKNVEEGGAAVTIRFPVGEEELISNV</sequence>
<comment type="subcellular location">
    <subcellularLocation>
        <location evidence="1">Cell membrane</location>
        <topology evidence="1">Multi-pass membrane protein</topology>
    </subcellularLocation>
</comment>
<dbReference type="Gene3D" id="3.30.565.10">
    <property type="entry name" value="Histidine kinase-like ATPase, C-terminal domain"/>
    <property type="match status" value="1"/>
</dbReference>
<keyword evidence="5 12" id="KW-0812">Transmembrane</keyword>
<keyword evidence="2" id="KW-1003">Cell membrane</keyword>
<dbReference type="InterPro" id="IPR003660">
    <property type="entry name" value="HAMP_dom"/>
</dbReference>
<dbReference type="Pfam" id="PF00672">
    <property type="entry name" value="HAMP"/>
    <property type="match status" value="1"/>
</dbReference>
<evidence type="ECO:0000256" key="2">
    <source>
        <dbReference type="ARBA" id="ARBA00022475"/>
    </source>
</evidence>
<evidence type="ECO:0000256" key="1">
    <source>
        <dbReference type="ARBA" id="ARBA00004651"/>
    </source>
</evidence>
<dbReference type="EMBL" id="CP016808">
    <property type="protein sequence ID" value="ANY67798.1"/>
    <property type="molecule type" value="Genomic_DNA"/>
</dbReference>
<dbReference type="PROSITE" id="PS50885">
    <property type="entry name" value="HAMP"/>
    <property type="match status" value="1"/>
</dbReference>
<accession>A0A1B2DJB3</accession>
<dbReference type="Gene3D" id="6.10.340.10">
    <property type="match status" value="1"/>
</dbReference>
<dbReference type="SMART" id="SM00304">
    <property type="entry name" value="HAMP"/>
    <property type="match status" value="1"/>
</dbReference>
<keyword evidence="8" id="KW-0067">ATP-binding</keyword>
<dbReference type="GO" id="GO:0005524">
    <property type="term" value="F:ATP binding"/>
    <property type="evidence" value="ECO:0007669"/>
    <property type="project" value="UniProtKB-KW"/>
</dbReference>
<evidence type="ECO:0000259" key="13">
    <source>
        <dbReference type="PROSITE" id="PS50885"/>
    </source>
</evidence>
<evidence type="ECO:0000313" key="14">
    <source>
        <dbReference type="EMBL" id="ANY67798.1"/>
    </source>
</evidence>
<evidence type="ECO:0000256" key="7">
    <source>
        <dbReference type="ARBA" id="ARBA00022777"/>
    </source>
</evidence>
<evidence type="ECO:0000256" key="9">
    <source>
        <dbReference type="ARBA" id="ARBA00022989"/>
    </source>
</evidence>
<evidence type="ECO:0000256" key="10">
    <source>
        <dbReference type="ARBA" id="ARBA00023012"/>
    </source>
</evidence>
<dbReference type="GO" id="GO:0005886">
    <property type="term" value="C:plasma membrane"/>
    <property type="evidence" value="ECO:0007669"/>
    <property type="project" value="UniProtKB-SubCell"/>
</dbReference>
<dbReference type="RefSeq" id="WP_099518981.1">
    <property type="nucleotide sequence ID" value="NZ_CP016808.1"/>
</dbReference>
<keyword evidence="6" id="KW-0547">Nucleotide-binding</keyword>
<dbReference type="InterPro" id="IPR010559">
    <property type="entry name" value="Sig_transdc_His_kin_internal"/>
</dbReference>
<evidence type="ECO:0000256" key="12">
    <source>
        <dbReference type="SAM" id="Phobius"/>
    </source>
</evidence>
<dbReference type="CDD" id="cd06225">
    <property type="entry name" value="HAMP"/>
    <property type="match status" value="1"/>
</dbReference>